<dbReference type="RefSeq" id="WP_379534586.1">
    <property type="nucleotide sequence ID" value="NZ_JBHSBI010000037.1"/>
</dbReference>
<dbReference type="EMBL" id="JBHSBI010000037">
    <property type="protein sequence ID" value="MFC4014758.1"/>
    <property type="molecule type" value="Genomic_DNA"/>
</dbReference>
<dbReference type="Proteomes" id="UP001595851">
    <property type="component" value="Unassembled WGS sequence"/>
</dbReference>
<proteinExistence type="predicted"/>
<gene>
    <name evidence="2" type="ORF">ACFOY2_46560</name>
</gene>
<keyword evidence="1" id="KW-0812">Transmembrane</keyword>
<reference evidence="3" key="1">
    <citation type="journal article" date="2019" name="Int. J. Syst. Evol. Microbiol.">
        <title>The Global Catalogue of Microorganisms (GCM) 10K type strain sequencing project: providing services to taxonomists for standard genome sequencing and annotation.</title>
        <authorList>
            <consortium name="The Broad Institute Genomics Platform"/>
            <consortium name="The Broad Institute Genome Sequencing Center for Infectious Disease"/>
            <person name="Wu L."/>
            <person name="Ma J."/>
        </authorList>
    </citation>
    <scope>NUCLEOTIDE SEQUENCE [LARGE SCALE GENOMIC DNA]</scope>
    <source>
        <strain evidence="3">TBRC 1276</strain>
    </source>
</reference>
<feature type="transmembrane region" description="Helical" evidence="1">
    <location>
        <begin position="40"/>
        <end position="60"/>
    </location>
</feature>
<name>A0ABV8GLR2_9ACTN</name>
<keyword evidence="1" id="KW-1133">Transmembrane helix</keyword>
<comment type="caution">
    <text evidence="2">The sequence shown here is derived from an EMBL/GenBank/DDBJ whole genome shotgun (WGS) entry which is preliminary data.</text>
</comment>
<accession>A0ABV8GLR2</accession>
<organism evidence="2 3">
    <name type="scientific">Nonomuraea purpurea</name>
    <dbReference type="NCBI Taxonomy" id="1849276"/>
    <lineage>
        <taxon>Bacteria</taxon>
        <taxon>Bacillati</taxon>
        <taxon>Actinomycetota</taxon>
        <taxon>Actinomycetes</taxon>
        <taxon>Streptosporangiales</taxon>
        <taxon>Streptosporangiaceae</taxon>
        <taxon>Nonomuraea</taxon>
    </lineage>
</organism>
<keyword evidence="3" id="KW-1185">Reference proteome</keyword>
<evidence type="ECO:0000256" key="1">
    <source>
        <dbReference type="SAM" id="Phobius"/>
    </source>
</evidence>
<protein>
    <submittedName>
        <fullName evidence="2">Uncharacterized protein</fullName>
    </submittedName>
</protein>
<evidence type="ECO:0000313" key="2">
    <source>
        <dbReference type="EMBL" id="MFC4014758.1"/>
    </source>
</evidence>
<keyword evidence="1" id="KW-0472">Membrane</keyword>
<sequence>MDEPIVDPTVSRLDRLRIVGASALLLGRSDPEPPRWVKHLFAVGAGVTGLGGTLFAAAALRTDYQSAGMAALMAFLVALLLIGVARPNAGRPLARRYTDRYVIPSELDSAGLTLVTRARQAIQEVTGSRVNGLGLLDGVANDIVLQARLWDVARLVRTQGALRAEQAEAVAAEMMTPELAAVLEPQKRALERSVAAVTELVWELEVYASRVRAADSALRAGELQRSDDKYRDLLAQTGDTEGVRALSEQADALTRSLREAIEAGQSLTY</sequence>
<evidence type="ECO:0000313" key="3">
    <source>
        <dbReference type="Proteomes" id="UP001595851"/>
    </source>
</evidence>
<feature type="transmembrane region" description="Helical" evidence="1">
    <location>
        <begin position="66"/>
        <end position="85"/>
    </location>
</feature>